<dbReference type="AlphaFoldDB" id="A0A7R9L4R3"/>
<proteinExistence type="predicted"/>
<reference evidence="1" key="1">
    <citation type="submission" date="2020-11" db="EMBL/GenBank/DDBJ databases">
        <authorList>
            <person name="Tran Van P."/>
        </authorList>
    </citation>
    <scope>NUCLEOTIDE SEQUENCE</scope>
</reference>
<dbReference type="EMBL" id="CAJPIZ010015508">
    <property type="protein sequence ID" value="CAG2115305.1"/>
    <property type="molecule type" value="Genomic_DNA"/>
</dbReference>
<evidence type="ECO:0000313" key="2">
    <source>
        <dbReference type="Proteomes" id="UP000759131"/>
    </source>
</evidence>
<gene>
    <name evidence="1" type="ORF">OSB1V03_LOCUS15268</name>
</gene>
<sequence>MWTFRTVADIVEIIITCFICGSIERKAAKLCQALHSINTRALTDVEYREWRTFTAVVQQSGRTFGFTIGGFAPFNKRTLIKTNHVLE</sequence>
<protein>
    <submittedName>
        <fullName evidence="1">Uncharacterized protein</fullName>
    </submittedName>
</protein>
<dbReference type="EMBL" id="OC870083">
    <property type="protein sequence ID" value="CAD7634875.1"/>
    <property type="molecule type" value="Genomic_DNA"/>
</dbReference>
<evidence type="ECO:0000313" key="1">
    <source>
        <dbReference type="EMBL" id="CAD7634875.1"/>
    </source>
</evidence>
<keyword evidence="2" id="KW-1185">Reference proteome</keyword>
<dbReference type="Proteomes" id="UP000759131">
    <property type="component" value="Unassembled WGS sequence"/>
</dbReference>
<organism evidence="1">
    <name type="scientific">Medioppia subpectinata</name>
    <dbReference type="NCBI Taxonomy" id="1979941"/>
    <lineage>
        <taxon>Eukaryota</taxon>
        <taxon>Metazoa</taxon>
        <taxon>Ecdysozoa</taxon>
        <taxon>Arthropoda</taxon>
        <taxon>Chelicerata</taxon>
        <taxon>Arachnida</taxon>
        <taxon>Acari</taxon>
        <taxon>Acariformes</taxon>
        <taxon>Sarcoptiformes</taxon>
        <taxon>Oribatida</taxon>
        <taxon>Brachypylina</taxon>
        <taxon>Oppioidea</taxon>
        <taxon>Oppiidae</taxon>
        <taxon>Medioppia</taxon>
    </lineage>
</organism>
<accession>A0A7R9L4R3</accession>
<name>A0A7R9L4R3_9ACAR</name>